<dbReference type="Proteomes" id="UP001419910">
    <property type="component" value="Unassembled WGS sequence"/>
</dbReference>
<accession>A0ABU9YCQ4</accession>
<sequence length="169" mass="18434">MSENTPPIDAFAEAILVEETGAGRFQVEAHAGGSIFLVDEPVAFGGLGTGPNPYDLISMALGSCTAMTVRLYAERKQWPLDKVRVRVVHLRGTLKARDTFEREIDLRGGLDEEQRARLIDIAMRCPVHLTLERGADVRTTLAPPDVGTGPDEGGQHKRHMIEACEESLG</sequence>
<dbReference type="InterPro" id="IPR015946">
    <property type="entry name" value="KH_dom-like_a/b"/>
</dbReference>
<dbReference type="EMBL" id="JBDIME010000049">
    <property type="protein sequence ID" value="MEN2793471.1"/>
    <property type="molecule type" value="Genomic_DNA"/>
</dbReference>
<dbReference type="PANTHER" id="PTHR39624:SF2">
    <property type="entry name" value="OSMC-LIKE PROTEIN"/>
    <property type="match status" value="1"/>
</dbReference>
<dbReference type="Pfam" id="PF02566">
    <property type="entry name" value="OsmC"/>
    <property type="match status" value="1"/>
</dbReference>
<dbReference type="RefSeq" id="WP_343892750.1">
    <property type="nucleotide sequence ID" value="NZ_BAAAEH010000062.1"/>
</dbReference>
<evidence type="ECO:0000313" key="1">
    <source>
        <dbReference type="EMBL" id="MEN2793471.1"/>
    </source>
</evidence>
<dbReference type="Gene3D" id="3.30.300.20">
    <property type="match status" value="1"/>
</dbReference>
<keyword evidence="2" id="KW-1185">Reference proteome</keyword>
<dbReference type="InterPro" id="IPR003718">
    <property type="entry name" value="OsmC/Ohr_fam"/>
</dbReference>
<reference evidence="1 2" key="1">
    <citation type="submission" date="2024-05" db="EMBL/GenBank/DDBJ databases">
        <authorList>
            <person name="Liu Q."/>
            <person name="Xin Y.-H."/>
        </authorList>
    </citation>
    <scope>NUCLEOTIDE SEQUENCE [LARGE SCALE GENOMIC DNA]</scope>
    <source>
        <strain evidence="1 2">CGMCC 1.10181</strain>
    </source>
</reference>
<proteinExistence type="predicted"/>
<name>A0ABU9YCQ4_9SPHN</name>
<protein>
    <submittedName>
        <fullName evidence="1">OsmC family protein</fullName>
    </submittedName>
</protein>
<evidence type="ECO:0000313" key="2">
    <source>
        <dbReference type="Proteomes" id="UP001419910"/>
    </source>
</evidence>
<gene>
    <name evidence="1" type="ORF">ABC974_27880</name>
</gene>
<dbReference type="PANTHER" id="PTHR39624">
    <property type="entry name" value="PROTEIN INVOLVED IN RIMO-MEDIATED BETA-METHYLTHIOLATION OF RIBOSOMAL PROTEIN S12 YCAO"/>
    <property type="match status" value="1"/>
</dbReference>
<dbReference type="InterPro" id="IPR036102">
    <property type="entry name" value="OsmC/Ohrsf"/>
</dbReference>
<comment type="caution">
    <text evidence="1">The sequence shown here is derived from an EMBL/GenBank/DDBJ whole genome shotgun (WGS) entry which is preliminary data.</text>
</comment>
<dbReference type="SUPFAM" id="SSF82784">
    <property type="entry name" value="OsmC-like"/>
    <property type="match status" value="1"/>
</dbReference>
<organism evidence="1 2">
    <name type="scientific">Sphingomonas oligophenolica</name>
    <dbReference type="NCBI Taxonomy" id="301154"/>
    <lineage>
        <taxon>Bacteria</taxon>
        <taxon>Pseudomonadati</taxon>
        <taxon>Pseudomonadota</taxon>
        <taxon>Alphaproteobacteria</taxon>
        <taxon>Sphingomonadales</taxon>
        <taxon>Sphingomonadaceae</taxon>
        <taxon>Sphingomonas</taxon>
    </lineage>
</organism>